<feature type="region of interest" description="Disordered" evidence="1">
    <location>
        <begin position="1"/>
        <end position="23"/>
    </location>
</feature>
<accession>A0A0E9V339</accession>
<name>A0A0E9V339_ANGAN</name>
<sequence length="48" mass="5436">MTHPAAKQSHRNHSLSTLQTQTPSNEVHAFPLIKALENRVVSRFLLKT</sequence>
<organism evidence="2">
    <name type="scientific">Anguilla anguilla</name>
    <name type="common">European freshwater eel</name>
    <name type="synonym">Muraena anguilla</name>
    <dbReference type="NCBI Taxonomy" id="7936"/>
    <lineage>
        <taxon>Eukaryota</taxon>
        <taxon>Metazoa</taxon>
        <taxon>Chordata</taxon>
        <taxon>Craniata</taxon>
        <taxon>Vertebrata</taxon>
        <taxon>Euteleostomi</taxon>
        <taxon>Actinopterygii</taxon>
        <taxon>Neopterygii</taxon>
        <taxon>Teleostei</taxon>
        <taxon>Anguilliformes</taxon>
        <taxon>Anguillidae</taxon>
        <taxon>Anguilla</taxon>
    </lineage>
</organism>
<dbReference type="EMBL" id="GBXM01036889">
    <property type="protein sequence ID" value="JAH71688.1"/>
    <property type="molecule type" value="Transcribed_RNA"/>
</dbReference>
<reference evidence="2" key="2">
    <citation type="journal article" date="2015" name="Fish Shellfish Immunol.">
        <title>Early steps in the European eel (Anguilla anguilla)-Vibrio vulnificus interaction in the gills: Role of the RtxA13 toxin.</title>
        <authorList>
            <person name="Callol A."/>
            <person name="Pajuelo D."/>
            <person name="Ebbesson L."/>
            <person name="Teles M."/>
            <person name="MacKenzie S."/>
            <person name="Amaro C."/>
        </authorList>
    </citation>
    <scope>NUCLEOTIDE SEQUENCE</scope>
</reference>
<evidence type="ECO:0000313" key="2">
    <source>
        <dbReference type="EMBL" id="JAH71688.1"/>
    </source>
</evidence>
<feature type="compositionally biased region" description="Polar residues" evidence="1">
    <location>
        <begin position="14"/>
        <end position="23"/>
    </location>
</feature>
<evidence type="ECO:0000256" key="1">
    <source>
        <dbReference type="SAM" id="MobiDB-lite"/>
    </source>
</evidence>
<protein>
    <submittedName>
        <fullName evidence="2">Uncharacterized protein</fullName>
    </submittedName>
</protein>
<dbReference type="AlphaFoldDB" id="A0A0E9V339"/>
<proteinExistence type="predicted"/>
<reference evidence="2" key="1">
    <citation type="submission" date="2014-11" db="EMBL/GenBank/DDBJ databases">
        <authorList>
            <person name="Amaro Gonzalez C."/>
        </authorList>
    </citation>
    <scope>NUCLEOTIDE SEQUENCE</scope>
</reference>